<dbReference type="InterPro" id="IPR000994">
    <property type="entry name" value="Pept_M24"/>
</dbReference>
<dbReference type="PANTHER" id="PTHR46112">
    <property type="entry name" value="AMINOPEPTIDASE"/>
    <property type="match status" value="1"/>
</dbReference>
<gene>
    <name evidence="2" type="ORF">E6K79_11030</name>
</gene>
<dbReference type="Gene3D" id="3.90.230.10">
    <property type="entry name" value="Creatinase/methionine aminopeptidase superfamily"/>
    <property type="match status" value="1"/>
</dbReference>
<dbReference type="AlphaFoldDB" id="A0A538THS5"/>
<dbReference type="Pfam" id="PF00557">
    <property type="entry name" value="Peptidase_M24"/>
    <property type="match status" value="1"/>
</dbReference>
<dbReference type="Proteomes" id="UP000317691">
    <property type="component" value="Unassembled WGS sequence"/>
</dbReference>
<proteinExistence type="predicted"/>
<dbReference type="PANTHER" id="PTHR46112:SF3">
    <property type="entry name" value="AMINOPEPTIDASE YPDF"/>
    <property type="match status" value="1"/>
</dbReference>
<evidence type="ECO:0000313" key="2">
    <source>
        <dbReference type="EMBL" id="TMQ63169.1"/>
    </source>
</evidence>
<evidence type="ECO:0000259" key="1">
    <source>
        <dbReference type="Pfam" id="PF00557"/>
    </source>
</evidence>
<name>A0A538THS5_UNCEI</name>
<comment type="caution">
    <text evidence="2">The sequence shown here is derived from an EMBL/GenBank/DDBJ whole genome shotgun (WGS) entry which is preliminary data.</text>
</comment>
<feature type="domain" description="Peptidase M24" evidence="1">
    <location>
        <begin position="179"/>
        <end position="387"/>
    </location>
</feature>
<dbReference type="EMBL" id="VBOZ01000033">
    <property type="protein sequence ID" value="TMQ63169.1"/>
    <property type="molecule type" value="Genomic_DNA"/>
</dbReference>
<dbReference type="InterPro" id="IPR050659">
    <property type="entry name" value="Peptidase_M24B"/>
</dbReference>
<reference evidence="2 3" key="1">
    <citation type="journal article" date="2019" name="Nat. Microbiol.">
        <title>Mediterranean grassland soil C-N compound turnover is dependent on rainfall and depth, and is mediated by genomically divergent microorganisms.</title>
        <authorList>
            <person name="Diamond S."/>
            <person name="Andeer P.F."/>
            <person name="Li Z."/>
            <person name="Crits-Christoph A."/>
            <person name="Burstein D."/>
            <person name="Anantharaman K."/>
            <person name="Lane K.R."/>
            <person name="Thomas B.C."/>
            <person name="Pan C."/>
            <person name="Northen T.R."/>
            <person name="Banfield J.F."/>
        </authorList>
    </citation>
    <scope>NUCLEOTIDE SEQUENCE [LARGE SCALE GENOMIC DNA]</scope>
    <source>
        <strain evidence="2">WS_9</strain>
    </source>
</reference>
<sequence length="408" mass="44207">MDRDRIARIQEALREEGLLGWLLFDFHGVNPIARSVLEMADGPTAPKTTRRWFYLVPARGEPQRVVHRLEPRSLDHLPGESRIYLTWQELDRALADVIGRLLASGSSGPAGAKIAMEYSPLARLPYVSRVDAGTVELVRGAGAEVVSSADLAQRFGGVLPPAAREDHRRTGAILHGVIQGALERARELARSGARLTEVSLQAWIQERFAEAGLVSSDPPTVAVNAHSGDPHFTPAPDHDAPIVPGDFILIDAWAKAARAGAVYADYTQVAFLGPSAPERHREVFAAVRDARDAAIAAVGDALRAGRAIRGCDVDDAARGVIRERGFGERFVHRTGHSIGTEVHANGVHLDNLETRDERRLIEGTLVSVEPGVYLDDFGVRSEVNLLIDGGEAIVTTQPIQRELPALLP</sequence>
<dbReference type="SUPFAM" id="SSF55920">
    <property type="entry name" value="Creatinase/aminopeptidase"/>
    <property type="match status" value="1"/>
</dbReference>
<organism evidence="2 3">
    <name type="scientific">Eiseniibacteriota bacterium</name>
    <dbReference type="NCBI Taxonomy" id="2212470"/>
    <lineage>
        <taxon>Bacteria</taxon>
        <taxon>Candidatus Eiseniibacteriota</taxon>
    </lineage>
</organism>
<dbReference type="InterPro" id="IPR036005">
    <property type="entry name" value="Creatinase/aminopeptidase-like"/>
</dbReference>
<protein>
    <submittedName>
        <fullName evidence="2">M24 family metallopeptidase</fullName>
    </submittedName>
</protein>
<evidence type="ECO:0000313" key="3">
    <source>
        <dbReference type="Proteomes" id="UP000317691"/>
    </source>
</evidence>
<accession>A0A538THS5</accession>